<keyword evidence="4" id="KW-1185">Reference proteome</keyword>
<dbReference type="EMBL" id="JAANAS010000046">
    <property type="protein sequence ID" value="NGZ89905.1"/>
    <property type="molecule type" value="Genomic_DNA"/>
</dbReference>
<gene>
    <name evidence="3" type="ORF">G7034_06520</name>
</gene>
<evidence type="ECO:0000256" key="1">
    <source>
        <dbReference type="ARBA" id="ARBA00022729"/>
    </source>
</evidence>
<protein>
    <submittedName>
        <fullName evidence="3">Uncharacterized protein</fullName>
    </submittedName>
</protein>
<evidence type="ECO:0000256" key="2">
    <source>
        <dbReference type="SAM" id="SignalP"/>
    </source>
</evidence>
<feature type="signal peptide" evidence="2">
    <location>
        <begin position="1"/>
        <end position="31"/>
    </location>
</feature>
<accession>A0A967ADU6</accession>
<dbReference type="AlphaFoldDB" id="A0A967ADU6"/>
<dbReference type="InterPro" id="IPR014755">
    <property type="entry name" value="Cu-Rt/internalin_Ig-like"/>
</dbReference>
<sequence length="975" mass="107880">MFTLIVQNSFKTSFLGFLFSFSLFPVFSVFAQDCPTVEAIMVDACGTEQLNEFVIVDSGGGFDVDDFQFTFNPTNTGGSTNKNVNIGFDSCGLTNGDESLYTGCTNIFSAGPGDSIPPNSYVVFQTSNNADANYDFSSLCADDKCIYVIANACERTIGAFTNKSGTGIRQNFLSIAGTECVDEASYFREDLISNSDGNYFLPPNTYGVDLPDRCTSPPVPDLPPVSPSFNFETSLCTSETNDFDFPNASIEGIIGTWSPAFDETQNQTYTFTPNPGECGQEVSIEIIIFQEEIPAFSFSTTRCEDETFELPSTSDNGIAGEWNPALVDGTTTSYAFTPFEEECAEIIEIEIDYLPIEEPIFTIEENICEGENIELASVSDNGIPGQWSPEFDNQNSGSYVFTPDNQCFPEFSINIDVQESIVFEFDLDNEVCASDADEFELPNSSINGFSGTWTPDFNPEISTTYTFIPEGVNCFEVFSLPVEIISAETPVFNLPELVCEGDFVELPSESENGIQGSWNTDFDVNNSAIYSFTPDEEECANEVNVNIEIIETIVPNFNLPDEVCENQDFELPTLSENEISGTWSPAFGQAENEVYTFTPLEEFCATTTSVNIQLIPDVTPEFDLPEQICAGDSLLLPTNSINGIAGEWSPVFNPNETETYTFTPTSETCLIDSIERTIEVVNFELNFEDLSTTKCSDEVLDLMAEFDLTNLANQINFQDLDYLMSFHVSENEAIENLSALPDVFVATESNQNVFLRVEDENSGCFIIEPIELEVEFIPGPFPEELYLEDCVISQDNFSQFFDLTSVESELNEGVSQLSSFEIDYYTSEIGAIEADSNQLISNPSNYLSQTSTENLDDQVFIRITNTASEQECFELVLLDLSVATVPEIEFDTLLAVCRDEANESDLASFDLTSIFIENIDDTNVEAKFFLNEEDLEAGNAIENPTNFQNTTNPQSLFIQLNNQGSSCSIETKLTK</sequence>
<dbReference type="Proteomes" id="UP000643701">
    <property type="component" value="Unassembled WGS sequence"/>
</dbReference>
<feature type="chain" id="PRO_5037247565" evidence="2">
    <location>
        <begin position="32"/>
        <end position="975"/>
    </location>
</feature>
<proteinExistence type="predicted"/>
<keyword evidence="1 2" id="KW-0732">Signal</keyword>
<reference evidence="3" key="1">
    <citation type="submission" date="2020-03" db="EMBL/GenBank/DDBJ databases">
        <title>Psychroflexus Maritimus sp. nov., isolate from marine sediment.</title>
        <authorList>
            <person name="Zhong Y.-L."/>
        </authorList>
    </citation>
    <scope>NUCLEOTIDE SEQUENCE</scope>
    <source>
        <strain evidence="3">C1</strain>
    </source>
</reference>
<dbReference type="RefSeq" id="WP_166400163.1">
    <property type="nucleotide sequence ID" value="NZ_JAANAS010000046.1"/>
</dbReference>
<evidence type="ECO:0000313" key="3">
    <source>
        <dbReference type="EMBL" id="NGZ89905.1"/>
    </source>
</evidence>
<name>A0A967ADU6_9FLAO</name>
<organism evidence="3 4">
    <name type="scientific">Psychroflexus maritimus</name>
    <dbReference type="NCBI Taxonomy" id="2714865"/>
    <lineage>
        <taxon>Bacteria</taxon>
        <taxon>Pseudomonadati</taxon>
        <taxon>Bacteroidota</taxon>
        <taxon>Flavobacteriia</taxon>
        <taxon>Flavobacteriales</taxon>
        <taxon>Flavobacteriaceae</taxon>
        <taxon>Psychroflexus</taxon>
    </lineage>
</organism>
<comment type="caution">
    <text evidence="3">The sequence shown here is derived from an EMBL/GenBank/DDBJ whole genome shotgun (WGS) entry which is preliminary data.</text>
</comment>
<evidence type="ECO:0000313" key="4">
    <source>
        <dbReference type="Proteomes" id="UP000643701"/>
    </source>
</evidence>
<dbReference type="Gene3D" id="2.60.40.1220">
    <property type="match status" value="5"/>
</dbReference>